<feature type="compositionally biased region" description="Basic and acidic residues" evidence="4">
    <location>
        <begin position="330"/>
        <end position="340"/>
    </location>
</feature>
<dbReference type="GO" id="GO:0015074">
    <property type="term" value="P:DNA integration"/>
    <property type="evidence" value="ECO:0007669"/>
    <property type="project" value="InterPro"/>
</dbReference>
<dbReference type="OrthoDB" id="3216232at2"/>
<dbReference type="CDD" id="cd00397">
    <property type="entry name" value="DNA_BRE_C"/>
    <property type="match status" value="1"/>
</dbReference>
<dbReference type="GO" id="GO:0006310">
    <property type="term" value="P:DNA recombination"/>
    <property type="evidence" value="ECO:0007669"/>
    <property type="project" value="UniProtKB-KW"/>
</dbReference>
<name>A0A0D8BAW8_9ACTN</name>
<comment type="caution">
    <text evidence="7">The sequence shown here is derived from an EMBL/GenBank/DDBJ whole genome shotgun (WGS) entry which is preliminary data.</text>
</comment>
<dbReference type="PANTHER" id="PTHR30349">
    <property type="entry name" value="PHAGE INTEGRASE-RELATED"/>
    <property type="match status" value="1"/>
</dbReference>
<dbReference type="Gene3D" id="1.10.443.10">
    <property type="entry name" value="Intergrase catalytic core"/>
    <property type="match status" value="1"/>
</dbReference>
<gene>
    <name evidence="7" type="ORF">FF36_04609</name>
</gene>
<dbReference type="InterPro" id="IPR013762">
    <property type="entry name" value="Integrase-like_cat_sf"/>
</dbReference>
<dbReference type="InterPro" id="IPR044068">
    <property type="entry name" value="CB"/>
</dbReference>
<keyword evidence="1 3" id="KW-0238">DNA-binding</keyword>
<dbReference type="PROSITE" id="PS51900">
    <property type="entry name" value="CB"/>
    <property type="match status" value="1"/>
</dbReference>
<reference evidence="7 8" key="2">
    <citation type="journal article" date="2016" name="Genome Announc.">
        <title>Permanent Draft Genome Sequences for Two Variants of Frankia sp. Strain CpI1, the First Frankia Strain Isolated from Root Nodules of Comptonia peregrina.</title>
        <authorList>
            <person name="Oshone R."/>
            <person name="Hurst S.G.IV."/>
            <person name="Abebe-Akele F."/>
            <person name="Simpson S."/>
            <person name="Morris K."/>
            <person name="Thomas W.K."/>
            <person name="Tisa L.S."/>
        </authorList>
    </citation>
    <scope>NUCLEOTIDE SEQUENCE [LARGE SCALE GENOMIC DNA]</scope>
    <source>
        <strain evidence="8">CpI1-S</strain>
    </source>
</reference>
<proteinExistence type="predicted"/>
<feature type="domain" description="Tyr recombinase" evidence="5">
    <location>
        <begin position="148"/>
        <end position="327"/>
    </location>
</feature>
<dbReference type="InterPro" id="IPR002104">
    <property type="entry name" value="Integrase_catalytic"/>
</dbReference>
<keyword evidence="8" id="KW-1185">Reference proteome</keyword>
<keyword evidence="2" id="KW-0233">DNA recombination</keyword>
<evidence type="ECO:0000313" key="8">
    <source>
        <dbReference type="Proteomes" id="UP000032545"/>
    </source>
</evidence>
<evidence type="ECO:0000256" key="2">
    <source>
        <dbReference type="ARBA" id="ARBA00023172"/>
    </source>
</evidence>
<protein>
    <submittedName>
        <fullName evidence="7">Site-specific recombinase XerD</fullName>
    </submittedName>
</protein>
<dbReference type="GO" id="GO:0003677">
    <property type="term" value="F:DNA binding"/>
    <property type="evidence" value="ECO:0007669"/>
    <property type="project" value="UniProtKB-UniRule"/>
</dbReference>
<dbReference type="AlphaFoldDB" id="A0A0D8BAW8"/>
<dbReference type="Pfam" id="PF00589">
    <property type="entry name" value="Phage_integrase"/>
    <property type="match status" value="1"/>
</dbReference>
<dbReference type="SUPFAM" id="SSF56349">
    <property type="entry name" value="DNA breaking-rejoining enzymes"/>
    <property type="match status" value="1"/>
</dbReference>
<accession>A0A0D8BAW8</accession>
<dbReference type="Gene3D" id="1.10.150.130">
    <property type="match status" value="1"/>
</dbReference>
<dbReference type="InterPro" id="IPR010998">
    <property type="entry name" value="Integrase_recombinase_N"/>
</dbReference>
<dbReference type="PATRIC" id="fig|1502723.3.peg.4557"/>
<evidence type="ECO:0000259" key="6">
    <source>
        <dbReference type="PROSITE" id="PS51900"/>
    </source>
</evidence>
<feature type="region of interest" description="Disordered" evidence="4">
    <location>
        <begin position="126"/>
        <end position="153"/>
    </location>
</feature>
<organism evidence="7 8">
    <name type="scientific">Frankia torreyi</name>
    <dbReference type="NCBI Taxonomy" id="1856"/>
    <lineage>
        <taxon>Bacteria</taxon>
        <taxon>Bacillati</taxon>
        <taxon>Actinomycetota</taxon>
        <taxon>Actinomycetes</taxon>
        <taxon>Frankiales</taxon>
        <taxon>Frankiaceae</taxon>
        <taxon>Frankia</taxon>
    </lineage>
</organism>
<dbReference type="InterPro" id="IPR050090">
    <property type="entry name" value="Tyrosine_recombinase_XerCD"/>
</dbReference>
<evidence type="ECO:0000313" key="7">
    <source>
        <dbReference type="EMBL" id="KJE21104.1"/>
    </source>
</evidence>
<evidence type="ECO:0000259" key="5">
    <source>
        <dbReference type="PROSITE" id="PS51898"/>
    </source>
</evidence>
<sequence length="367" mass="41382">MLADDASPASLRSYAYELLTWFRFLQALEVPWDRAGRAEARDFALWLKTVKKPPRPRRGDAPVPGWVNPVTGKATPGENYAARTRRHARAVIRSFYEYHREMHGRPLVNPFPQAGGVEDGRLGAHRNPMEPFPRPSRRAVYQPKEPKPAPRSIPDQAFNDLFAALSCNRDRALVAFYVSTGARASELLGVCQGQVTPEDQVIGVVRKGSRALQRLPASSDAFVWLRLYQQQMRNMVPWGPDEPLWWTLRRPFRPLAYDAARMLFTRANRVLGANWTLHDLRHSAAKRMVRDPNLTLADVQWVLGHAHISTTEIYIAPTPDEVIAHVLAHHERQRAQRERPPAPPAPGYRPEVLATLFGTTAAGGGTR</sequence>
<evidence type="ECO:0000256" key="4">
    <source>
        <dbReference type="SAM" id="MobiDB-lite"/>
    </source>
</evidence>
<feature type="region of interest" description="Disordered" evidence="4">
    <location>
        <begin position="330"/>
        <end position="350"/>
    </location>
</feature>
<reference evidence="8" key="1">
    <citation type="submission" date="2015-02" db="EMBL/GenBank/DDBJ databases">
        <title>Draft Genome of Frankia sp. CpI1-S.</title>
        <authorList>
            <person name="Oshone R.T."/>
            <person name="Ngom M."/>
            <person name="Ghodhbane-Gtari F."/>
            <person name="Gtari M."/>
            <person name="Morris K."/>
            <person name="Thomas K."/>
            <person name="Sen A."/>
            <person name="Tisa L.S."/>
        </authorList>
    </citation>
    <scope>NUCLEOTIDE SEQUENCE [LARGE SCALE GENOMIC DNA]</scope>
    <source>
        <strain evidence="8">CpI1-S</strain>
    </source>
</reference>
<dbReference type="EMBL" id="JYFN01000044">
    <property type="protein sequence ID" value="KJE21104.1"/>
    <property type="molecule type" value="Genomic_DNA"/>
</dbReference>
<dbReference type="PANTHER" id="PTHR30349:SF81">
    <property type="entry name" value="TYROSINE RECOMBINASE XERC"/>
    <property type="match status" value="1"/>
</dbReference>
<dbReference type="InterPro" id="IPR011010">
    <property type="entry name" value="DNA_brk_join_enz"/>
</dbReference>
<dbReference type="Proteomes" id="UP000032545">
    <property type="component" value="Unassembled WGS sequence"/>
</dbReference>
<evidence type="ECO:0000256" key="1">
    <source>
        <dbReference type="ARBA" id="ARBA00023125"/>
    </source>
</evidence>
<dbReference type="PROSITE" id="PS51898">
    <property type="entry name" value="TYR_RECOMBINASE"/>
    <property type="match status" value="1"/>
</dbReference>
<evidence type="ECO:0000256" key="3">
    <source>
        <dbReference type="PROSITE-ProRule" id="PRU01248"/>
    </source>
</evidence>
<feature type="domain" description="Core-binding (CB)" evidence="6">
    <location>
        <begin position="1"/>
        <end position="100"/>
    </location>
</feature>